<keyword evidence="11" id="KW-0456">Lyase</keyword>
<dbReference type="Pfam" id="PF06827">
    <property type="entry name" value="zf-FPG_IleRS"/>
    <property type="match status" value="1"/>
</dbReference>
<dbReference type="Pfam" id="PF01149">
    <property type="entry name" value="Fapy_DNA_glyco"/>
    <property type="match status" value="1"/>
</dbReference>
<evidence type="ECO:0000256" key="6">
    <source>
        <dbReference type="ARBA" id="ARBA00022771"/>
    </source>
</evidence>
<sequence>MPEGPEIRRMVDDIAAAVAARPAARVHFAFARLKPMETRLAGRRVTSVEARGKAVLVFFAARDDDGPWCVYSHNQLYGQWRIGPADRAPETRRQLRFAIVAGERAARLYSASDIRVLRPDALASVPYLARLGPDPLNETVDDAALTAQLTEPRFAGRALGGLLLDQAFVAGIGNYLRSEILFLAGVHPKRTPATLTSTERAHLVAAIRTLIERAYRLKGITNDPERARRLADAGHSFSARRHMVFGRAGQPCPVCNGAIEKQRVASRRLYLCPACQPASPLAAS</sequence>
<dbReference type="Gene3D" id="3.20.190.10">
    <property type="entry name" value="MutM-like, N-terminal"/>
    <property type="match status" value="1"/>
</dbReference>
<keyword evidence="4" id="KW-0479">Metal-binding</keyword>
<dbReference type="AlphaFoldDB" id="A0A423PNL8"/>
<evidence type="ECO:0000256" key="7">
    <source>
        <dbReference type="ARBA" id="ARBA00022801"/>
    </source>
</evidence>
<dbReference type="EC" id="4.2.99.18" evidence="3"/>
<keyword evidence="6 14" id="KW-0863">Zinc-finger</keyword>
<evidence type="ECO:0000256" key="1">
    <source>
        <dbReference type="ARBA" id="ARBA00001947"/>
    </source>
</evidence>
<dbReference type="InterPro" id="IPR010663">
    <property type="entry name" value="Znf_FPG/IleRS"/>
</dbReference>
<keyword evidence="7" id="KW-0378">Hydrolase</keyword>
<dbReference type="Proteomes" id="UP000285123">
    <property type="component" value="Unassembled WGS sequence"/>
</dbReference>
<evidence type="ECO:0000256" key="13">
    <source>
        <dbReference type="ARBA" id="ARBA00023295"/>
    </source>
</evidence>
<dbReference type="GO" id="GO:0140078">
    <property type="term" value="F:class I DNA-(apurinic or apyrimidinic site) endonuclease activity"/>
    <property type="evidence" value="ECO:0007669"/>
    <property type="project" value="UniProtKB-EC"/>
</dbReference>
<evidence type="ECO:0000256" key="2">
    <source>
        <dbReference type="ARBA" id="ARBA00009409"/>
    </source>
</evidence>
<feature type="domain" description="Formamidopyrimidine-DNA glycosylase catalytic" evidence="16">
    <location>
        <begin position="2"/>
        <end position="97"/>
    </location>
</feature>
<dbReference type="EMBL" id="AYKF01000094">
    <property type="protein sequence ID" value="ROO27215.1"/>
    <property type="molecule type" value="Genomic_DNA"/>
</dbReference>
<dbReference type="InterPro" id="IPR010979">
    <property type="entry name" value="Ribosomal_uS13-like_H2TH"/>
</dbReference>
<dbReference type="PANTHER" id="PTHR42697">
    <property type="entry name" value="ENDONUCLEASE 8"/>
    <property type="match status" value="1"/>
</dbReference>
<keyword evidence="10" id="KW-0234">DNA repair</keyword>
<evidence type="ECO:0000313" key="18">
    <source>
        <dbReference type="Proteomes" id="UP000285123"/>
    </source>
</evidence>
<name>A0A423PNL8_9GAMM</name>
<gene>
    <name evidence="17" type="ORF">SAHL_11600</name>
</gene>
<dbReference type="PROSITE" id="PS51066">
    <property type="entry name" value="ZF_FPG_2"/>
    <property type="match status" value="1"/>
</dbReference>
<keyword evidence="12" id="KW-0511">Multifunctional enzyme</keyword>
<keyword evidence="9" id="KW-0238">DNA-binding</keyword>
<dbReference type="InterPro" id="IPR035937">
    <property type="entry name" value="FPG_N"/>
</dbReference>
<dbReference type="SUPFAM" id="SSF57716">
    <property type="entry name" value="Glucocorticoid receptor-like (DNA-binding domain)"/>
    <property type="match status" value="1"/>
</dbReference>
<dbReference type="RefSeq" id="WP_123591574.1">
    <property type="nucleotide sequence ID" value="NZ_AYKF01000094.1"/>
</dbReference>
<feature type="domain" description="FPG-type" evidence="15">
    <location>
        <begin position="243"/>
        <end position="277"/>
    </location>
</feature>
<evidence type="ECO:0000256" key="11">
    <source>
        <dbReference type="ARBA" id="ARBA00023239"/>
    </source>
</evidence>
<proteinExistence type="inferred from homology"/>
<keyword evidence="13" id="KW-0326">Glycosidase</keyword>
<dbReference type="OrthoDB" id="5657047at2"/>
<dbReference type="InterPro" id="IPR015886">
    <property type="entry name" value="H2TH_FPG"/>
</dbReference>
<dbReference type="Pfam" id="PF06831">
    <property type="entry name" value="H2TH"/>
    <property type="match status" value="1"/>
</dbReference>
<dbReference type="NCBIfam" id="NF007763">
    <property type="entry name" value="PRK10445.1"/>
    <property type="match status" value="1"/>
</dbReference>
<protein>
    <recommendedName>
        <fullName evidence="3">DNA-(apurinic or apyrimidinic site) lyase</fullName>
        <ecNumber evidence="3">4.2.99.18</ecNumber>
    </recommendedName>
</protein>
<evidence type="ECO:0000256" key="4">
    <source>
        <dbReference type="ARBA" id="ARBA00022723"/>
    </source>
</evidence>
<dbReference type="GO" id="GO:0006284">
    <property type="term" value="P:base-excision repair"/>
    <property type="evidence" value="ECO:0007669"/>
    <property type="project" value="InterPro"/>
</dbReference>
<evidence type="ECO:0000256" key="14">
    <source>
        <dbReference type="PROSITE-ProRule" id="PRU00391"/>
    </source>
</evidence>
<keyword evidence="8" id="KW-0862">Zinc</keyword>
<evidence type="ECO:0000259" key="16">
    <source>
        <dbReference type="PROSITE" id="PS51068"/>
    </source>
</evidence>
<dbReference type="SMART" id="SM01232">
    <property type="entry name" value="H2TH"/>
    <property type="match status" value="1"/>
</dbReference>
<dbReference type="SMART" id="SM00898">
    <property type="entry name" value="Fapy_DNA_glyco"/>
    <property type="match status" value="1"/>
</dbReference>
<evidence type="ECO:0000313" key="17">
    <source>
        <dbReference type="EMBL" id="ROO27215.1"/>
    </source>
</evidence>
<dbReference type="InterPro" id="IPR012319">
    <property type="entry name" value="FPG_cat"/>
</dbReference>
<comment type="similarity">
    <text evidence="2">Belongs to the FPG family.</text>
</comment>
<dbReference type="GO" id="GO:0000703">
    <property type="term" value="F:oxidized pyrimidine nucleobase lesion DNA N-glycosylase activity"/>
    <property type="evidence" value="ECO:0007669"/>
    <property type="project" value="TreeGrafter"/>
</dbReference>
<evidence type="ECO:0000256" key="9">
    <source>
        <dbReference type="ARBA" id="ARBA00023125"/>
    </source>
</evidence>
<dbReference type="SUPFAM" id="SSF46946">
    <property type="entry name" value="S13-like H2TH domain"/>
    <property type="match status" value="1"/>
</dbReference>
<organism evidence="17 18">
    <name type="scientific">Salinisphaera orenii YIM 95161</name>
    <dbReference type="NCBI Taxonomy" id="1051139"/>
    <lineage>
        <taxon>Bacteria</taxon>
        <taxon>Pseudomonadati</taxon>
        <taxon>Pseudomonadota</taxon>
        <taxon>Gammaproteobacteria</taxon>
        <taxon>Salinisphaerales</taxon>
        <taxon>Salinisphaeraceae</taxon>
        <taxon>Salinisphaera</taxon>
    </lineage>
</organism>
<keyword evidence="5" id="KW-0227">DNA damage</keyword>
<evidence type="ECO:0000256" key="5">
    <source>
        <dbReference type="ARBA" id="ARBA00022763"/>
    </source>
</evidence>
<evidence type="ECO:0000256" key="10">
    <source>
        <dbReference type="ARBA" id="ARBA00023204"/>
    </source>
</evidence>
<comment type="cofactor">
    <cofactor evidence="1">
        <name>Zn(2+)</name>
        <dbReference type="ChEBI" id="CHEBI:29105"/>
    </cofactor>
</comment>
<evidence type="ECO:0000259" key="15">
    <source>
        <dbReference type="PROSITE" id="PS51066"/>
    </source>
</evidence>
<dbReference type="InterPro" id="IPR000214">
    <property type="entry name" value="Znf_DNA_glyclase/AP_lyase"/>
</dbReference>
<dbReference type="PANTHER" id="PTHR42697:SF1">
    <property type="entry name" value="ENDONUCLEASE 8"/>
    <property type="match status" value="1"/>
</dbReference>
<accession>A0A423PNL8</accession>
<dbReference type="Gene3D" id="1.10.8.50">
    <property type="match status" value="1"/>
</dbReference>
<dbReference type="GO" id="GO:0003684">
    <property type="term" value="F:damaged DNA binding"/>
    <property type="evidence" value="ECO:0007669"/>
    <property type="project" value="InterPro"/>
</dbReference>
<evidence type="ECO:0000256" key="12">
    <source>
        <dbReference type="ARBA" id="ARBA00023268"/>
    </source>
</evidence>
<evidence type="ECO:0000256" key="3">
    <source>
        <dbReference type="ARBA" id="ARBA00012720"/>
    </source>
</evidence>
<dbReference type="GO" id="GO:0008270">
    <property type="term" value="F:zinc ion binding"/>
    <property type="evidence" value="ECO:0007669"/>
    <property type="project" value="UniProtKB-KW"/>
</dbReference>
<reference evidence="17 18" key="1">
    <citation type="submission" date="2013-10" db="EMBL/GenBank/DDBJ databases">
        <title>Salinisphaera halophila YIM 95161 Genome Sequencing.</title>
        <authorList>
            <person name="Lai Q."/>
            <person name="Li C."/>
            <person name="Shao Z."/>
        </authorList>
    </citation>
    <scope>NUCLEOTIDE SEQUENCE [LARGE SCALE GENOMIC DNA]</scope>
    <source>
        <strain evidence="17 18">YIM 95161</strain>
    </source>
</reference>
<dbReference type="SUPFAM" id="SSF81624">
    <property type="entry name" value="N-terminal domain of MutM-like DNA repair proteins"/>
    <property type="match status" value="1"/>
</dbReference>
<comment type="caution">
    <text evidence="17">The sequence shown here is derived from an EMBL/GenBank/DDBJ whole genome shotgun (WGS) entry which is preliminary data.</text>
</comment>
<evidence type="ECO:0000256" key="8">
    <source>
        <dbReference type="ARBA" id="ARBA00022833"/>
    </source>
</evidence>
<dbReference type="PROSITE" id="PS51068">
    <property type="entry name" value="FPG_CAT"/>
    <property type="match status" value="1"/>
</dbReference>